<reference evidence="2 3" key="1">
    <citation type="submission" date="2012-01" db="EMBL/GenBank/DDBJ databases">
        <title>Complete sequence of Desulfotomaculum gibsoniae DSM 7213.</title>
        <authorList>
            <consortium name="US DOE Joint Genome Institute"/>
            <person name="Lucas S."/>
            <person name="Han J."/>
            <person name="Lapidus A."/>
            <person name="Cheng J.-F."/>
            <person name="Goodwin L."/>
            <person name="Pitluck S."/>
            <person name="Peters L."/>
            <person name="Ovchinnikova G."/>
            <person name="Teshima H."/>
            <person name="Detter J.C."/>
            <person name="Han C."/>
            <person name="Tapia R."/>
            <person name="Land M."/>
            <person name="Hauser L."/>
            <person name="Kyrpides N."/>
            <person name="Ivanova N."/>
            <person name="Pagani I."/>
            <person name="Parshina S."/>
            <person name="Plugge C."/>
            <person name="Muyzer G."/>
            <person name="Kuever J."/>
            <person name="Ivanova A."/>
            <person name="Nazina T."/>
            <person name="Klenk H.-P."/>
            <person name="Brambilla E."/>
            <person name="Spring S."/>
            <person name="Stams A.F."/>
            <person name="Woyke T."/>
        </authorList>
    </citation>
    <scope>NUCLEOTIDE SEQUENCE [LARGE SCALE GENOMIC DNA]</scope>
    <source>
        <strain evidence="2 3">DSM 7213</strain>
    </source>
</reference>
<dbReference type="AlphaFoldDB" id="R4KCY0"/>
<evidence type="ECO:0000313" key="2">
    <source>
        <dbReference type="EMBL" id="AGL00449.1"/>
    </source>
</evidence>
<dbReference type="Gene3D" id="1.20.1260.10">
    <property type="match status" value="1"/>
</dbReference>
<dbReference type="STRING" id="767817.Desgi_0901"/>
<dbReference type="eggNOG" id="COG1633">
    <property type="taxonomic scope" value="Bacteria"/>
</dbReference>
<evidence type="ECO:0000313" key="3">
    <source>
        <dbReference type="Proteomes" id="UP000013520"/>
    </source>
</evidence>
<dbReference type="EMBL" id="CP003273">
    <property type="protein sequence ID" value="AGL00449.1"/>
    <property type="molecule type" value="Genomic_DNA"/>
</dbReference>
<dbReference type="Proteomes" id="UP000013520">
    <property type="component" value="Chromosome"/>
</dbReference>
<dbReference type="RefSeq" id="WP_006521103.1">
    <property type="nucleotide sequence ID" value="NC_021184.1"/>
</dbReference>
<protein>
    <recommendedName>
        <fullName evidence="1">Rubrerythrin diiron-binding domain-containing protein</fullName>
    </recommendedName>
</protein>
<dbReference type="HOGENOM" id="CLU_122749_0_0_9"/>
<sequence>MTGQLLTELDVYRIAITNEMRGASFYSSMAANSTDDKTKAIFHKLAEEEKEHHKAFQAILQKAEEITAEPLNKQTASYLKTLSENSVFPVEMNDLVARITPNQALAMGIQAEKDSILLYQELYIHTSSADVKDMLSKLLQEEKLHLVELREQYEELQS</sequence>
<dbReference type="OrthoDB" id="271558at2"/>
<gene>
    <name evidence="2" type="ORF">Desgi_0901</name>
</gene>
<accession>R4KCY0</accession>
<dbReference type="PANTHER" id="PTHR33531:SF7">
    <property type="entry name" value="HYPOTHETICAL MEMBRANE PROTEIN, CONSERVED"/>
    <property type="match status" value="1"/>
</dbReference>
<keyword evidence="3" id="KW-1185">Reference proteome</keyword>
<dbReference type="KEGG" id="dgi:Desgi_0901"/>
<dbReference type="InterPro" id="IPR003251">
    <property type="entry name" value="Rr_diiron-bd_dom"/>
</dbReference>
<evidence type="ECO:0000259" key="1">
    <source>
        <dbReference type="Pfam" id="PF02915"/>
    </source>
</evidence>
<dbReference type="GO" id="GO:0046872">
    <property type="term" value="F:metal ion binding"/>
    <property type="evidence" value="ECO:0007669"/>
    <property type="project" value="InterPro"/>
</dbReference>
<dbReference type="CDD" id="cd01045">
    <property type="entry name" value="Ferritin_like_AB"/>
    <property type="match status" value="1"/>
</dbReference>
<dbReference type="InterPro" id="IPR012347">
    <property type="entry name" value="Ferritin-like"/>
</dbReference>
<dbReference type="Pfam" id="PF02915">
    <property type="entry name" value="Rubrerythrin"/>
    <property type="match status" value="1"/>
</dbReference>
<dbReference type="GO" id="GO:0016491">
    <property type="term" value="F:oxidoreductase activity"/>
    <property type="evidence" value="ECO:0007669"/>
    <property type="project" value="InterPro"/>
</dbReference>
<organism evidence="2 3">
    <name type="scientific">Desulfoscipio gibsoniae DSM 7213</name>
    <dbReference type="NCBI Taxonomy" id="767817"/>
    <lineage>
        <taxon>Bacteria</taxon>
        <taxon>Bacillati</taxon>
        <taxon>Bacillota</taxon>
        <taxon>Clostridia</taxon>
        <taxon>Eubacteriales</taxon>
        <taxon>Desulfallaceae</taxon>
        <taxon>Desulfoscipio</taxon>
    </lineage>
</organism>
<feature type="domain" description="Rubrerythrin diiron-binding" evidence="1">
    <location>
        <begin position="14"/>
        <end position="151"/>
    </location>
</feature>
<proteinExistence type="predicted"/>
<dbReference type="PANTHER" id="PTHR33531">
    <property type="entry name" value="RUBRERYTHRIN SUBFAMILY"/>
    <property type="match status" value="1"/>
</dbReference>
<dbReference type="InterPro" id="IPR009078">
    <property type="entry name" value="Ferritin-like_SF"/>
</dbReference>
<dbReference type="SUPFAM" id="SSF47240">
    <property type="entry name" value="Ferritin-like"/>
    <property type="match status" value="1"/>
</dbReference>
<name>R4KCY0_9FIRM</name>